<dbReference type="Pfam" id="PF00069">
    <property type="entry name" value="Pkinase"/>
    <property type="match status" value="1"/>
</dbReference>
<dbReference type="GO" id="GO:0005524">
    <property type="term" value="F:ATP binding"/>
    <property type="evidence" value="ECO:0007669"/>
    <property type="project" value="InterPro"/>
</dbReference>
<feature type="compositionally biased region" description="Polar residues" evidence="3">
    <location>
        <begin position="213"/>
        <end position="252"/>
    </location>
</feature>
<accession>A0A8J1XIM1</accession>
<dbReference type="GO" id="GO:0004672">
    <property type="term" value="F:protein kinase activity"/>
    <property type="evidence" value="ECO:0007669"/>
    <property type="project" value="InterPro"/>
</dbReference>
<feature type="compositionally biased region" description="Basic and acidic residues" evidence="3">
    <location>
        <begin position="202"/>
        <end position="212"/>
    </location>
</feature>
<dbReference type="Proteomes" id="UP000749559">
    <property type="component" value="Unassembled WGS sequence"/>
</dbReference>
<dbReference type="InterPro" id="IPR024104">
    <property type="entry name" value="Tribbles/Ser_Thr_kinase_40"/>
</dbReference>
<feature type="compositionally biased region" description="Low complexity" evidence="3">
    <location>
        <begin position="128"/>
        <end position="153"/>
    </location>
</feature>
<dbReference type="InterPro" id="IPR000719">
    <property type="entry name" value="Prot_kinase_dom"/>
</dbReference>
<dbReference type="InterPro" id="IPR008271">
    <property type="entry name" value="Ser/Thr_kinase_AS"/>
</dbReference>
<evidence type="ECO:0000256" key="2">
    <source>
        <dbReference type="ARBA" id="ARBA00016813"/>
    </source>
</evidence>
<dbReference type="SUPFAM" id="SSF56112">
    <property type="entry name" value="Protein kinase-like (PK-like)"/>
    <property type="match status" value="1"/>
</dbReference>
<evidence type="ECO:0000313" key="5">
    <source>
        <dbReference type="Proteomes" id="UP000749559"/>
    </source>
</evidence>
<reference evidence="4" key="1">
    <citation type="submission" date="2022-03" db="EMBL/GenBank/DDBJ databases">
        <authorList>
            <person name="Martin C."/>
        </authorList>
    </citation>
    <scope>NUCLEOTIDE SEQUENCE</scope>
</reference>
<dbReference type="PANTHER" id="PTHR22961">
    <property type="entry name" value="SER/THR PROTEIN KINASE-TRB"/>
    <property type="match status" value="1"/>
</dbReference>
<feature type="compositionally biased region" description="Low complexity" evidence="3">
    <location>
        <begin position="165"/>
        <end position="184"/>
    </location>
</feature>
<dbReference type="EMBL" id="CAIIXF020000011">
    <property type="protein sequence ID" value="CAH1800014.1"/>
    <property type="molecule type" value="Genomic_DNA"/>
</dbReference>
<dbReference type="PROSITE" id="PS50011">
    <property type="entry name" value="PROTEIN_KINASE_DOM"/>
    <property type="match status" value="1"/>
</dbReference>
<dbReference type="AlphaFoldDB" id="A0A8J1XIM1"/>
<dbReference type="Gene3D" id="1.10.510.10">
    <property type="entry name" value="Transferase(Phosphotransferase) domain 1"/>
    <property type="match status" value="1"/>
</dbReference>
<name>A0A8J1XIM1_OWEFU</name>
<protein>
    <recommendedName>
        <fullName evidence="2">Serine/threonine-protein kinase 40</fullName>
    </recommendedName>
</protein>
<feature type="region of interest" description="Disordered" evidence="3">
    <location>
        <begin position="202"/>
        <end position="317"/>
    </location>
</feature>
<feature type="region of interest" description="Disordered" evidence="3">
    <location>
        <begin position="121"/>
        <end position="189"/>
    </location>
</feature>
<proteinExistence type="predicted"/>
<dbReference type="PROSITE" id="PS00108">
    <property type="entry name" value="PROTEIN_KINASE_ST"/>
    <property type="match status" value="1"/>
</dbReference>
<dbReference type="PANTHER" id="PTHR22961:SF16">
    <property type="entry name" value="SERINE_THREONINE-PROTEIN KINASE 40"/>
    <property type="match status" value="1"/>
</dbReference>
<keyword evidence="5" id="KW-1185">Reference proteome</keyword>
<comment type="function">
    <text evidence="1">May be a negative regulator of NF-kappa-B and p53-mediated gene transcription.</text>
</comment>
<sequence length="624" mass="69403">MKRRTPSGESLTSVSYKRERIDNVAGVKMAGPYLIGPRISQSPVSSIVQCLGRKIGTDDFYMLKILTMENSDRESQDDKQGKMLLHTEYSLLSLLHNQGGVVHHHGLFKDLAAEDRVVIKTSHKSSKTTKSASKLSSRTRTASSESRSVTSSSGRLVKRAVVSRTASSESTTSVDSVTSSDTISNCSTTGGKVSIARTSYLRSRDDSCEPKTTRSALSRSVTVSNMSKSQNEQLLSSNQTMKLPSQAIQSPTQSIHSSNQSIHSSSQSMQSPNQSIHPSSQSMQSPNQSIHSSSQSIPSSSHSSSHTPPSNLSPSIGATHQHFKKRIVLVLDCLVPHEFSDKNKDLVNLQHYVIKEKKLTEREAVIIFYDIVRVVENLHKKNIVHRDLKLGNMMLNKRSLRVTITNFCLGKHLVCEDDPLKDQRGSPAYISPDVLSGKPYLGKPSDMWALGVVLFTMLYGQFPFYDSDPIKLFKKIKTADFTIPPLGVQDSTSGLIKQLLVLDPKERLTASQVLEALHGIITTWRAMYNRSGPLQVVPDIDDLIPSTLKNPPMNRKFPSGLSEFEKKLKEYNESEKDHPRAKVKKLIQLQRKPNVPPPIRRLNEDAQAMTSMEVRAHRHLVHPQ</sequence>
<feature type="compositionally biased region" description="Low complexity" evidence="3">
    <location>
        <begin position="253"/>
        <end position="315"/>
    </location>
</feature>
<comment type="caution">
    <text evidence="4">The sequence shown here is derived from an EMBL/GenBank/DDBJ whole genome shotgun (WGS) entry which is preliminary data.</text>
</comment>
<gene>
    <name evidence="4" type="ORF">OFUS_LOCUS23955</name>
</gene>
<evidence type="ECO:0000256" key="1">
    <source>
        <dbReference type="ARBA" id="ARBA00003412"/>
    </source>
</evidence>
<evidence type="ECO:0000256" key="3">
    <source>
        <dbReference type="SAM" id="MobiDB-lite"/>
    </source>
</evidence>
<organism evidence="4 5">
    <name type="scientific">Owenia fusiformis</name>
    <name type="common">Polychaete worm</name>
    <dbReference type="NCBI Taxonomy" id="6347"/>
    <lineage>
        <taxon>Eukaryota</taxon>
        <taxon>Metazoa</taxon>
        <taxon>Spiralia</taxon>
        <taxon>Lophotrochozoa</taxon>
        <taxon>Annelida</taxon>
        <taxon>Polychaeta</taxon>
        <taxon>Sedentaria</taxon>
        <taxon>Canalipalpata</taxon>
        <taxon>Sabellida</taxon>
        <taxon>Oweniida</taxon>
        <taxon>Oweniidae</taxon>
        <taxon>Owenia</taxon>
    </lineage>
</organism>
<dbReference type="InterPro" id="IPR011009">
    <property type="entry name" value="Kinase-like_dom_sf"/>
</dbReference>
<evidence type="ECO:0000313" key="4">
    <source>
        <dbReference type="EMBL" id="CAH1800014.1"/>
    </source>
</evidence>
<dbReference type="SMART" id="SM00220">
    <property type="entry name" value="S_TKc"/>
    <property type="match status" value="1"/>
</dbReference>
<dbReference type="OrthoDB" id="410920at2759"/>